<dbReference type="AlphaFoldDB" id="A0AAD9AXI0"/>
<feature type="region of interest" description="Disordered" evidence="1">
    <location>
        <begin position="1"/>
        <end position="49"/>
    </location>
</feature>
<evidence type="ECO:0000256" key="1">
    <source>
        <dbReference type="SAM" id="MobiDB-lite"/>
    </source>
</evidence>
<evidence type="ECO:0000313" key="3">
    <source>
        <dbReference type="Proteomes" id="UP001243330"/>
    </source>
</evidence>
<reference evidence="2" key="1">
    <citation type="submission" date="2023-01" db="EMBL/GenBank/DDBJ databases">
        <title>Colletotrichum chrysophilum M932 genome sequence.</title>
        <authorList>
            <person name="Baroncelli R."/>
        </authorList>
    </citation>
    <scope>NUCLEOTIDE SEQUENCE</scope>
    <source>
        <strain evidence="2">M932</strain>
    </source>
</reference>
<organism evidence="2 3">
    <name type="scientific">Colletotrichum chrysophilum</name>
    <dbReference type="NCBI Taxonomy" id="1836956"/>
    <lineage>
        <taxon>Eukaryota</taxon>
        <taxon>Fungi</taxon>
        <taxon>Dikarya</taxon>
        <taxon>Ascomycota</taxon>
        <taxon>Pezizomycotina</taxon>
        <taxon>Sordariomycetes</taxon>
        <taxon>Hypocreomycetidae</taxon>
        <taxon>Glomerellales</taxon>
        <taxon>Glomerellaceae</taxon>
        <taxon>Colletotrichum</taxon>
        <taxon>Colletotrichum gloeosporioides species complex</taxon>
    </lineage>
</organism>
<feature type="compositionally biased region" description="Basic residues" evidence="1">
    <location>
        <begin position="111"/>
        <end position="121"/>
    </location>
</feature>
<sequence>MPIICPVGLATRGFNDKKDSDKEDESDKKDESNKSKEEGWKEKKPDIHSTAIPTHLMRVISYNCCGPSLPSDMMRTKHPSVCCPEDLLCVFAAAESDNEPSIITPMPDLRHGKHAGAKHGPRRDGRRAAGPTKPREVVGNNGQTAGEEAGIRVHRRPQKRYRRTGGEAGIWWRNRCNSANANPRPPAPDFPRLGLFQLFLQLPLSLSDFELFRG</sequence>
<dbReference type="EMBL" id="JAQOWY010000016">
    <property type="protein sequence ID" value="KAK1855853.1"/>
    <property type="molecule type" value="Genomic_DNA"/>
</dbReference>
<protein>
    <submittedName>
        <fullName evidence="2">Uncharacterized protein</fullName>
    </submittedName>
</protein>
<comment type="caution">
    <text evidence="2">The sequence shown here is derived from an EMBL/GenBank/DDBJ whole genome shotgun (WGS) entry which is preliminary data.</text>
</comment>
<feature type="region of interest" description="Disordered" evidence="1">
    <location>
        <begin position="101"/>
        <end position="142"/>
    </location>
</feature>
<name>A0AAD9AXI0_9PEZI</name>
<accession>A0AAD9AXI0</accession>
<keyword evidence="3" id="KW-1185">Reference proteome</keyword>
<gene>
    <name evidence="2" type="ORF">CCHR01_01556</name>
</gene>
<dbReference type="Proteomes" id="UP001243330">
    <property type="component" value="Unassembled WGS sequence"/>
</dbReference>
<evidence type="ECO:0000313" key="2">
    <source>
        <dbReference type="EMBL" id="KAK1855853.1"/>
    </source>
</evidence>
<proteinExistence type="predicted"/>
<feature type="compositionally biased region" description="Basic and acidic residues" evidence="1">
    <location>
        <begin position="14"/>
        <end position="47"/>
    </location>
</feature>